<comment type="caution">
    <text evidence="2">The sequence shown here is derived from an EMBL/GenBank/DDBJ whole genome shotgun (WGS) entry which is preliminary data.</text>
</comment>
<gene>
    <name evidence="2" type="ORF">HRI_000810100</name>
</gene>
<dbReference type="OrthoDB" id="430476at2759"/>
<proteinExistence type="predicted"/>
<organism evidence="2 3">
    <name type="scientific">Hibiscus trionum</name>
    <name type="common">Flower of an hour</name>
    <dbReference type="NCBI Taxonomy" id="183268"/>
    <lineage>
        <taxon>Eukaryota</taxon>
        <taxon>Viridiplantae</taxon>
        <taxon>Streptophyta</taxon>
        <taxon>Embryophyta</taxon>
        <taxon>Tracheophyta</taxon>
        <taxon>Spermatophyta</taxon>
        <taxon>Magnoliopsida</taxon>
        <taxon>eudicotyledons</taxon>
        <taxon>Gunneridae</taxon>
        <taxon>Pentapetalae</taxon>
        <taxon>rosids</taxon>
        <taxon>malvids</taxon>
        <taxon>Malvales</taxon>
        <taxon>Malvaceae</taxon>
        <taxon>Malvoideae</taxon>
        <taxon>Hibiscus</taxon>
    </lineage>
</organism>
<evidence type="ECO:0000313" key="3">
    <source>
        <dbReference type="Proteomes" id="UP001165190"/>
    </source>
</evidence>
<dbReference type="PANTHER" id="PTHR11439:SF470">
    <property type="entry name" value="CYSTEINE-RICH RLK (RECEPTOR-LIKE PROTEIN KINASE) 8"/>
    <property type="match status" value="1"/>
</dbReference>
<accession>A0A9W7H6N3</accession>
<evidence type="ECO:0000313" key="2">
    <source>
        <dbReference type="EMBL" id="GMI71408.1"/>
    </source>
</evidence>
<dbReference type="CDD" id="cd09272">
    <property type="entry name" value="RNase_HI_RT_Ty1"/>
    <property type="match status" value="1"/>
</dbReference>
<keyword evidence="3" id="KW-1185">Reference proteome</keyword>
<feature type="signal peptide" evidence="1">
    <location>
        <begin position="1"/>
        <end position="23"/>
    </location>
</feature>
<feature type="chain" id="PRO_5040726337" description="Copia protein" evidence="1">
    <location>
        <begin position="24"/>
        <end position="109"/>
    </location>
</feature>
<keyword evidence="1" id="KW-0732">Signal</keyword>
<evidence type="ECO:0008006" key="4">
    <source>
        <dbReference type="Google" id="ProtNLM"/>
    </source>
</evidence>
<sequence>MASATCELVWLSALLSSFNVSISQTTLYCDNQSTIHLATNQVFNERTKHIEVDCHFIREKVCSGFLKIFHVRSCNQLADLFTKALNLPAFRSLMAKLGLLNIHTASAPS</sequence>
<dbReference type="Proteomes" id="UP001165190">
    <property type="component" value="Unassembled WGS sequence"/>
</dbReference>
<evidence type="ECO:0000256" key="1">
    <source>
        <dbReference type="SAM" id="SignalP"/>
    </source>
</evidence>
<name>A0A9W7H6N3_HIBTR</name>
<protein>
    <recommendedName>
        <fullName evidence="4">Copia protein</fullName>
    </recommendedName>
</protein>
<dbReference type="AlphaFoldDB" id="A0A9W7H6N3"/>
<dbReference type="PANTHER" id="PTHR11439">
    <property type="entry name" value="GAG-POL-RELATED RETROTRANSPOSON"/>
    <property type="match status" value="1"/>
</dbReference>
<reference evidence="2" key="1">
    <citation type="submission" date="2023-05" db="EMBL/GenBank/DDBJ databases">
        <title>Genome and transcriptome analyses reveal genes involved in the formation of fine ridges on petal epidermal cells in Hibiscus trionum.</title>
        <authorList>
            <person name="Koshimizu S."/>
            <person name="Masuda S."/>
            <person name="Ishii T."/>
            <person name="Shirasu K."/>
            <person name="Hoshino A."/>
            <person name="Arita M."/>
        </authorList>
    </citation>
    <scope>NUCLEOTIDE SEQUENCE</scope>
    <source>
        <strain evidence="2">Hamamatsu line</strain>
    </source>
</reference>
<dbReference type="EMBL" id="BSYR01000010">
    <property type="protein sequence ID" value="GMI71408.1"/>
    <property type="molecule type" value="Genomic_DNA"/>
</dbReference>